<name>S9SJJ5_9RHOB</name>
<dbReference type="RefSeq" id="WP_021097422.1">
    <property type="nucleotide sequence ID" value="NZ_KE557320.1"/>
</dbReference>
<organism evidence="3 4">
    <name type="scientific">Rubellimicrobium thermophilum DSM 16684</name>
    <dbReference type="NCBI Taxonomy" id="1123069"/>
    <lineage>
        <taxon>Bacteria</taxon>
        <taxon>Pseudomonadati</taxon>
        <taxon>Pseudomonadota</taxon>
        <taxon>Alphaproteobacteria</taxon>
        <taxon>Rhodobacterales</taxon>
        <taxon>Roseobacteraceae</taxon>
        <taxon>Rubellimicrobium</taxon>
    </lineage>
</organism>
<dbReference type="Proteomes" id="UP000015346">
    <property type="component" value="Unassembled WGS sequence"/>
</dbReference>
<keyword evidence="1" id="KW-0472">Membrane</keyword>
<feature type="domain" description="TadE-like" evidence="2">
    <location>
        <begin position="17"/>
        <end position="53"/>
    </location>
</feature>
<dbReference type="STRING" id="1123069.ruthe_01329"/>
<accession>S9SJJ5</accession>
<comment type="caution">
    <text evidence="3">The sequence shown here is derived from an EMBL/GenBank/DDBJ whole genome shotgun (WGS) entry which is preliminary data.</text>
</comment>
<dbReference type="Pfam" id="PF07811">
    <property type="entry name" value="TadE"/>
    <property type="match status" value="1"/>
</dbReference>
<proteinExistence type="predicted"/>
<evidence type="ECO:0000259" key="2">
    <source>
        <dbReference type="Pfam" id="PF07811"/>
    </source>
</evidence>
<feature type="transmembrane region" description="Helical" evidence="1">
    <location>
        <begin position="21"/>
        <end position="44"/>
    </location>
</feature>
<dbReference type="InterPro" id="IPR012495">
    <property type="entry name" value="TadE-like_dom"/>
</dbReference>
<evidence type="ECO:0000313" key="4">
    <source>
        <dbReference type="Proteomes" id="UP000015346"/>
    </source>
</evidence>
<protein>
    <submittedName>
        <fullName evidence="3">TadE-like protein</fullName>
    </submittedName>
</protein>
<gene>
    <name evidence="3" type="ORF">ruthe_01329</name>
</gene>
<reference evidence="3 4" key="1">
    <citation type="journal article" date="2013" name="Stand. Genomic Sci.">
        <title>Genome sequence of the reddish-pigmented Rubellimicrobium thermophilum type strain (DSM 16684(T)), a member of the Roseobacter clade.</title>
        <authorList>
            <person name="Fiebig A."/>
            <person name="Riedel T."/>
            <person name="Gronow S."/>
            <person name="Petersen J."/>
            <person name="Klenk H.P."/>
            <person name="Goker M."/>
        </authorList>
    </citation>
    <scope>NUCLEOTIDE SEQUENCE [LARGE SCALE GENOMIC DNA]</scope>
    <source>
        <strain evidence="3 4">DSM 16684</strain>
    </source>
</reference>
<keyword evidence="4" id="KW-1185">Reference proteome</keyword>
<dbReference type="AlphaFoldDB" id="S9SJJ5"/>
<keyword evidence="1" id="KW-0812">Transmembrane</keyword>
<evidence type="ECO:0000313" key="3">
    <source>
        <dbReference type="EMBL" id="EPX86514.1"/>
    </source>
</evidence>
<evidence type="ECO:0000256" key="1">
    <source>
        <dbReference type="SAM" id="Phobius"/>
    </source>
</evidence>
<keyword evidence="1" id="KW-1133">Transmembrane helix</keyword>
<dbReference type="OrthoDB" id="7907064at2"/>
<sequence length="177" mass="19895">MTRIRSALRRLRRGEDGSSTIEFMIVLPILLSFFFSTFELGMMLTRQVMLDRGMDIAMRQVRLGALTQVNQDNLRRIICDAALIIPDCLNRMKIEMMPVDPRNWRTLRPDPDCVSRDNPVTAQRDFQPGQPNELMVVRACAVLRPYFPGSGLGFALVGQSGNAFGLTSTSAFVIEPS</sequence>
<dbReference type="EMBL" id="AOLV01000010">
    <property type="protein sequence ID" value="EPX86514.1"/>
    <property type="molecule type" value="Genomic_DNA"/>
</dbReference>
<dbReference type="HOGENOM" id="CLU_111553_1_0_5"/>